<dbReference type="Gene3D" id="3.90.550.50">
    <property type="match status" value="1"/>
</dbReference>
<dbReference type="AlphaFoldDB" id="A0AAD9QBC3"/>
<feature type="compositionally biased region" description="Low complexity" evidence="11">
    <location>
        <begin position="47"/>
        <end position="68"/>
    </location>
</feature>
<reference evidence="12" key="1">
    <citation type="journal article" date="2023" name="G3 (Bethesda)">
        <title>Whole genome assembly and annotation of the endangered Caribbean coral Acropora cervicornis.</title>
        <authorList>
            <person name="Selwyn J.D."/>
            <person name="Vollmer S.V."/>
        </authorList>
    </citation>
    <scope>NUCLEOTIDE SEQUENCE</scope>
    <source>
        <strain evidence="12">K2</strain>
    </source>
</reference>
<keyword evidence="7 10" id="KW-1133">Transmembrane helix</keyword>
<evidence type="ECO:0000256" key="3">
    <source>
        <dbReference type="ARBA" id="ARBA00022676"/>
    </source>
</evidence>
<protein>
    <recommendedName>
        <fullName evidence="10">Hexosyltransferase</fullName>
        <ecNumber evidence="10">2.4.1.-</ecNumber>
    </recommendedName>
</protein>
<feature type="transmembrane region" description="Helical" evidence="10">
    <location>
        <begin position="15"/>
        <end position="35"/>
    </location>
</feature>
<keyword evidence="13" id="KW-1185">Reference proteome</keyword>
<evidence type="ECO:0000256" key="7">
    <source>
        <dbReference type="ARBA" id="ARBA00022989"/>
    </source>
</evidence>
<accession>A0AAD9QBC3</accession>
<evidence type="ECO:0000256" key="11">
    <source>
        <dbReference type="SAM" id="MobiDB-lite"/>
    </source>
</evidence>
<keyword evidence="8 10" id="KW-0333">Golgi apparatus</keyword>
<dbReference type="GO" id="GO:0006493">
    <property type="term" value="P:protein O-linked glycosylation"/>
    <property type="evidence" value="ECO:0007669"/>
    <property type="project" value="TreeGrafter"/>
</dbReference>
<dbReference type="EMBL" id="JARQWQ010000046">
    <property type="protein sequence ID" value="KAK2558088.1"/>
    <property type="molecule type" value="Genomic_DNA"/>
</dbReference>
<proteinExistence type="inferred from homology"/>
<keyword evidence="5 10" id="KW-0812">Transmembrane</keyword>
<evidence type="ECO:0000256" key="10">
    <source>
        <dbReference type="RuleBase" id="RU363063"/>
    </source>
</evidence>
<dbReference type="Proteomes" id="UP001249851">
    <property type="component" value="Unassembled WGS sequence"/>
</dbReference>
<evidence type="ECO:0000313" key="12">
    <source>
        <dbReference type="EMBL" id="KAK2558088.1"/>
    </source>
</evidence>
<dbReference type="PROSITE" id="PS51257">
    <property type="entry name" value="PROKAR_LIPOPROTEIN"/>
    <property type="match status" value="1"/>
</dbReference>
<evidence type="ECO:0000256" key="4">
    <source>
        <dbReference type="ARBA" id="ARBA00022679"/>
    </source>
</evidence>
<evidence type="ECO:0000256" key="6">
    <source>
        <dbReference type="ARBA" id="ARBA00022968"/>
    </source>
</evidence>
<gene>
    <name evidence="12" type="ORF">P5673_019663</name>
</gene>
<comment type="caution">
    <text evidence="12">The sequence shown here is derived from an EMBL/GenBank/DDBJ whole genome shotgun (WGS) entry which is preliminary data.</text>
</comment>
<dbReference type="GO" id="GO:0016758">
    <property type="term" value="F:hexosyltransferase activity"/>
    <property type="evidence" value="ECO:0007669"/>
    <property type="project" value="InterPro"/>
</dbReference>
<dbReference type="PANTHER" id="PTHR11214">
    <property type="entry name" value="BETA-1,3-N-ACETYLGLUCOSAMINYLTRANSFERASE"/>
    <property type="match status" value="1"/>
</dbReference>
<comment type="similarity">
    <text evidence="2 10">Belongs to the glycosyltransferase 31 family.</text>
</comment>
<dbReference type="InterPro" id="IPR002659">
    <property type="entry name" value="Glyco_trans_31"/>
</dbReference>
<name>A0AAD9QBC3_ACRCE</name>
<reference evidence="12" key="2">
    <citation type="journal article" date="2023" name="Science">
        <title>Genomic signatures of disease resistance in endangered staghorn corals.</title>
        <authorList>
            <person name="Vollmer S.V."/>
            <person name="Selwyn J.D."/>
            <person name="Despard B.A."/>
            <person name="Roesel C.L."/>
        </authorList>
    </citation>
    <scope>NUCLEOTIDE SEQUENCE</scope>
    <source>
        <strain evidence="12">K2</strain>
    </source>
</reference>
<evidence type="ECO:0000256" key="8">
    <source>
        <dbReference type="ARBA" id="ARBA00023034"/>
    </source>
</evidence>
<dbReference type="PANTHER" id="PTHR11214:SF3">
    <property type="entry name" value="BETA-1,3-GALACTOSYLTRANSFERASE 6"/>
    <property type="match status" value="1"/>
</dbReference>
<dbReference type="GO" id="GO:0000139">
    <property type="term" value="C:Golgi membrane"/>
    <property type="evidence" value="ECO:0007669"/>
    <property type="project" value="UniProtKB-SubCell"/>
</dbReference>
<comment type="subcellular location">
    <subcellularLocation>
        <location evidence="1 10">Golgi apparatus membrane</location>
        <topology evidence="1 10">Single-pass type II membrane protein</topology>
    </subcellularLocation>
</comment>
<feature type="compositionally biased region" description="Polar residues" evidence="11">
    <location>
        <begin position="69"/>
        <end position="85"/>
    </location>
</feature>
<keyword evidence="3 10" id="KW-0328">Glycosyltransferase</keyword>
<keyword evidence="9 10" id="KW-0472">Membrane</keyword>
<evidence type="ECO:0000256" key="2">
    <source>
        <dbReference type="ARBA" id="ARBA00008661"/>
    </source>
</evidence>
<sequence length="348" mass="39415">MSCVRRIVRIKRARYCFAFFILLTVLGCFSTYILLLDSSTCQCSSSSPSPSLRETQQQLQETTTRQSQNDASNDVITDASPSRSKTNQSYKLRSLITTTSCIHHYPLLILVASAPTNVDRRSNIRLTWGVDSSIKPRWKTAFVMAQPRSQDESDVLLKESDTYGDILRIDYCDSYFSQTLTWQIGFEWATRYCKFSFLLRMYDDVVVNTMQMLTVLKDPDTPQARLYMGRVASHARPFRSGTYGVSKAEYSDQLYPPFCTGFAIVFSADVVALFVDLFDVVPPFKLDDVYMGILAKKTGIDALHSDGFEARPGPEEKCTGMTERTLVRLGIVGECLFHLHKDTILNYA</sequence>
<evidence type="ECO:0000256" key="5">
    <source>
        <dbReference type="ARBA" id="ARBA00022692"/>
    </source>
</evidence>
<keyword evidence="6 10" id="KW-0735">Signal-anchor</keyword>
<evidence type="ECO:0000256" key="1">
    <source>
        <dbReference type="ARBA" id="ARBA00004323"/>
    </source>
</evidence>
<dbReference type="Pfam" id="PF01762">
    <property type="entry name" value="Galactosyl_T"/>
    <property type="match status" value="1"/>
</dbReference>
<evidence type="ECO:0000256" key="9">
    <source>
        <dbReference type="ARBA" id="ARBA00023136"/>
    </source>
</evidence>
<keyword evidence="4" id="KW-0808">Transferase</keyword>
<feature type="region of interest" description="Disordered" evidence="11">
    <location>
        <begin position="47"/>
        <end position="85"/>
    </location>
</feature>
<dbReference type="EC" id="2.4.1.-" evidence="10"/>
<organism evidence="12 13">
    <name type="scientific">Acropora cervicornis</name>
    <name type="common">Staghorn coral</name>
    <dbReference type="NCBI Taxonomy" id="6130"/>
    <lineage>
        <taxon>Eukaryota</taxon>
        <taxon>Metazoa</taxon>
        <taxon>Cnidaria</taxon>
        <taxon>Anthozoa</taxon>
        <taxon>Hexacorallia</taxon>
        <taxon>Scleractinia</taxon>
        <taxon>Astrocoeniina</taxon>
        <taxon>Acroporidae</taxon>
        <taxon>Acropora</taxon>
    </lineage>
</organism>
<evidence type="ECO:0000313" key="13">
    <source>
        <dbReference type="Proteomes" id="UP001249851"/>
    </source>
</evidence>